<dbReference type="RefSeq" id="WP_202768436.1">
    <property type="nucleotide sequence ID" value="NZ_JAESWA010000023.1"/>
</dbReference>
<reference evidence="1" key="1">
    <citation type="submission" date="2021-01" db="EMBL/GenBank/DDBJ databases">
        <title>Genome public.</title>
        <authorList>
            <person name="Liu C."/>
            <person name="Sun Q."/>
        </authorList>
    </citation>
    <scope>NUCLEOTIDE SEQUENCE</scope>
    <source>
        <strain evidence="1">YIM B02565</strain>
    </source>
</reference>
<proteinExistence type="predicted"/>
<evidence type="ECO:0000313" key="2">
    <source>
        <dbReference type="Proteomes" id="UP000623681"/>
    </source>
</evidence>
<comment type="caution">
    <text evidence="1">The sequence shown here is derived from an EMBL/GenBank/DDBJ whole genome shotgun (WGS) entry which is preliminary data.</text>
</comment>
<name>A0A937FJ08_9CLOT</name>
<keyword evidence="2" id="KW-1185">Reference proteome</keyword>
<organism evidence="1 2">
    <name type="scientific">Clostridium paridis</name>
    <dbReference type="NCBI Taxonomy" id="2803863"/>
    <lineage>
        <taxon>Bacteria</taxon>
        <taxon>Bacillati</taxon>
        <taxon>Bacillota</taxon>
        <taxon>Clostridia</taxon>
        <taxon>Eubacteriales</taxon>
        <taxon>Clostridiaceae</taxon>
        <taxon>Clostridium</taxon>
    </lineage>
</organism>
<sequence length="87" mass="9871">MQFEAAIINNSELTFALIPVDYSIVMDSTTAKNIQASYAKYFPGLPIILMSANDLTIPTYFGRKDILRYLTDLNPSSISFEVFNFDY</sequence>
<dbReference type="AlphaFoldDB" id="A0A937FJ08"/>
<evidence type="ECO:0000313" key="1">
    <source>
        <dbReference type="EMBL" id="MBL4933063.1"/>
    </source>
</evidence>
<accession>A0A937FJ08</accession>
<gene>
    <name evidence="1" type="ORF">JK634_14715</name>
</gene>
<protein>
    <submittedName>
        <fullName evidence="1">Uncharacterized protein</fullName>
    </submittedName>
</protein>
<dbReference type="Proteomes" id="UP000623681">
    <property type="component" value="Unassembled WGS sequence"/>
</dbReference>
<dbReference type="EMBL" id="JAESWA010000023">
    <property type="protein sequence ID" value="MBL4933063.1"/>
    <property type="molecule type" value="Genomic_DNA"/>
</dbReference>